<feature type="compositionally biased region" description="Basic and acidic residues" evidence="1">
    <location>
        <begin position="162"/>
        <end position="209"/>
    </location>
</feature>
<dbReference type="AlphaFoldDB" id="A0A420XY24"/>
<reference evidence="2 3" key="1">
    <citation type="submission" date="2018-08" db="EMBL/GenBank/DDBJ databases">
        <title>Draft genome of the lignicolous fungus Coniochaeta pulveracea.</title>
        <authorList>
            <person name="Borstlap C.J."/>
            <person name="De Witt R.N."/>
            <person name="Botha A."/>
            <person name="Volschenk H."/>
        </authorList>
    </citation>
    <scope>NUCLEOTIDE SEQUENCE [LARGE SCALE GENOMIC DNA]</scope>
    <source>
        <strain evidence="2 3">CAB683</strain>
    </source>
</reference>
<comment type="caution">
    <text evidence="2">The sequence shown here is derived from an EMBL/GenBank/DDBJ whole genome shotgun (WGS) entry which is preliminary data.</text>
</comment>
<evidence type="ECO:0000256" key="1">
    <source>
        <dbReference type="SAM" id="MobiDB-lite"/>
    </source>
</evidence>
<keyword evidence="3" id="KW-1185">Reference proteome</keyword>
<sequence>MASPSNRTTTHYPTVHYVFDDDDPDILAEALAQQHRAHMGGSYHSPSECAILVDVVPSPSKQAGFEVACTSSLSPDWAVVDTRISRMEVAAGTLHGGHSAGSLVLEIEGVSNGGAHSLQEQHDQEQNLDDILGQFGKNMDMMQRVMVGFEKRRLALQGIADDAHPTAEDETEMPEKETQRREVRPKEEDHDTTLDEEKEAIGETVEHEAGSVPQPTVTEQGMSARTPCGSEDFEHWKSSFTSLTAANWT</sequence>
<dbReference type="Proteomes" id="UP000275385">
    <property type="component" value="Unassembled WGS sequence"/>
</dbReference>
<protein>
    <submittedName>
        <fullName evidence="2">Uncharacterized protein</fullName>
    </submittedName>
</protein>
<feature type="compositionally biased region" description="Polar residues" evidence="1">
    <location>
        <begin position="213"/>
        <end position="223"/>
    </location>
</feature>
<evidence type="ECO:0000313" key="3">
    <source>
        <dbReference type="Proteomes" id="UP000275385"/>
    </source>
</evidence>
<dbReference type="EMBL" id="QVQW01000104">
    <property type="protein sequence ID" value="RKU40440.1"/>
    <property type="molecule type" value="Genomic_DNA"/>
</dbReference>
<feature type="region of interest" description="Disordered" evidence="1">
    <location>
        <begin position="162"/>
        <end position="231"/>
    </location>
</feature>
<evidence type="ECO:0000313" key="2">
    <source>
        <dbReference type="EMBL" id="RKU40440.1"/>
    </source>
</evidence>
<organism evidence="2 3">
    <name type="scientific">Coniochaeta pulveracea</name>
    <dbReference type="NCBI Taxonomy" id="177199"/>
    <lineage>
        <taxon>Eukaryota</taxon>
        <taxon>Fungi</taxon>
        <taxon>Dikarya</taxon>
        <taxon>Ascomycota</taxon>
        <taxon>Pezizomycotina</taxon>
        <taxon>Sordariomycetes</taxon>
        <taxon>Sordariomycetidae</taxon>
        <taxon>Coniochaetales</taxon>
        <taxon>Coniochaetaceae</taxon>
        <taxon>Coniochaeta</taxon>
    </lineage>
</organism>
<name>A0A420XY24_9PEZI</name>
<accession>A0A420XY24</accession>
<gene>
    <name evidence="2" type="ORF">DL546_003025</name>
</gene>
<dbReference type="STRING" id="177199.A0A420XY24"/>
<proteinExistence type="predicted"/>
<dbReference type="OrthoDB" id="1681166at2759"/>